<dbReference type="EMBL" id="JADOUF010000001">
    <property type="protein sequence ID" value="MBG6137780.1"/>
    <property type="molecule type" value="Genomic_DNA"/>
</dbReference>
<dbReference type="Proteomes" id="UP000622552">
    <property type="component" value="Unassembled WGS sequence"/>
</dbReference>
<protein>
    <submittedName>
        <fullName evidence="1">Uncharacterized protein</fullName>
    </submittedName>
</protein>
<evidence type="ECO:0000313" key="2">
    <source>
        <dbReference type="Proteomes" id="UP000622552"/>
    </source>
</evidence>
<dbReference type="AlphaFoldDB" id="A0A8J7GJJ4"/>
<gene>
    <name evidence="1" type="ORF">IW245_003974</name>
</gene>
<accession>A0A8J7GJJ4</accession>
<sequence length="63" mass="7523">MDHRQQVWLVVTTQLPLTLVDREQVLEIVEHRNRQNAIAEFEFKRAGRNVRRGVWRVKVVEAT</sequence>
<proteinExistence type="predicted"/>
<comment type="caution">
    <text evidence="1">The sequence shown here is derived from an EMBL/GenBank/DDBJ whole genome shotgun (WGS) entry which is preliminary data.</text>
</comment>
<dbReference type="RefSeq" id="WP_197004604.1">
    <property type="nucleotide sequence ID" value="NZ_BONS01000024.1"/>
</dbReference>
<name>A0A8J7GJJ4_9ACTN</name>
<reference evidence="1" key="1">
    <citation type="submission" date="2020-11" db="EMBL/GenBank/DDBJ databases">
        <title>Sequencing the genomes of 1000 actinobacteria strains.</title>
        <authorList>
            <person name="Klenk H.-P."/>
        </authorList>
    </citation>
    <scope>NUCLEOTIDE SEQUENCE</scope>
    <source>
        <strain evidence="1">DSM 45356</strain>
    </source>
</reference>
<keyword evidence="2" id="KW-1185">Reference proteome</keyword>
<organism evidence="1 2">
    <name type="scientific">Longispora fulva</name>
    <dbReference type="NCBI Taxonomy" id="619741"/>
    <lineage>
        <taxon>Bacteria</taxon>
        <taxon>Bacillati</taxon>
        <taxon>Actinomycetota</taxon>
        <taxon>Actinomycetes</taxon>
        <taxon>Micromonosporales</taxon>
        <taxon>Micromonosporaceae</taxon>
        <taxon>Longispora</taxon>
    </lineage>
</organism>
<evidence type="ECO:0000313" key="1">
    <source>
        <dbReference type="EMBL" id="MBG6137780.1"/>
    </source>
</evidence>